<evidence type="ECO:0000256" key="1">
    <source>
        <dbReference type="ARBA" id="ARBA00023239"/>
    </source>
</evidence>
<gene>
    <name evidence="3" type="primary">murQ</name>
    <name evidence="6" type="ORF">GCM10023198_41400</name>
</gene>
<dbReference type="Proteomes" id="UP001500843">
    <property type="component" value="Unassembled WGS sequence"/>
</dbReference>
<dbReference type="InterPro" id="IPR005488">
    <property type="entry name" value="Etherase_MurQ"/>
</dbReference>
<keyword evidence="7" id="KW-1185">Reference proteome</keyword>
<evidence type="ECO:0000256" key="4">
    <source>
        <dbReference type="SAM" id="MobiDB-lite"/>
    </source>
</evidence>
<dbReference type="InterPro" id="IPR001347">
    <property type="entry name" value="SIS_dom"/>
</dbReference>
<dbReference type="PANTHER" id="PTHR10088:SF4">
    <property type="entry name" value="GLUCOKINASE REGULATORY PROTEIN"/>
    <property type="match status" value="1"/>
</dbReference>
<keyword evidence="1 3" id="KW-0456">Lyase</keyword>
<evidence type="ECO:0000256" key="2">
    <source>
        <dbReference type="ARBA" id="ARBA00023277"/>
    </source>
</evidence>
<dbReference type="Gene3D" id="1.10.8.1080">
    <property type="match status" value="1"/>
</dbReference>
<evidence type="ECO:0000256" key="3">
    <source>
        <dbReference type="HAMAP-Rule" id="MF_00068"/>
    </source>
</evidence>
<dbReference type="InterPro" id="IPR040190">
    <property type="entry name" value="MURQ/GCKR"/>
</dbReference>
<dbReference type="PROSITE" id="PS51464">
    <property type="entry name" value="SIS"/>
    <property type="match status" value="1"/>
</dbReference>
<feature type="active site" description="Proton donor" evidence="3">
    <location>
        <position position="96"/>
    </location>
</feature>
<comment type="function">
    <text evidence="3">Specifically catalyzes the cleavage of the D-lactyl ether substituent of MurNAc 6-phosphate, producing GlcNAc 6-phosphate and D-lactate.</text>
</comment>
<comment type="caution">
    <text evidence="6">The sequence shown here is derived from an EMBL/GenBank/DDBJ whole genome shotgun (WGS) entry which is preliminary data.</text>
</comment>
<evidence type="ECO:0000313" key="7">
    <source>
        <dbReference type="Proteomes" id="UP001500843"/>
    </source>
</evidence>
<dbReference type="NCBIfam" id="NF003915">
    <property type="entry name" value="PRK05441.1"/>
    <property type="match status" value="1"/>
</dbReference>
<keyword evidence="2 3" id="KW-0119">Carbohydrate metabolism</keyword>
<name>A0ABP8XVW3_9MICO</name>
<organism evidence="6 7">
    <name type="scientific">Promicromonospora umidemergens</name>
    <dbReference type="NCBI Taxonomy" id="629679"/>
    <lineage>
        <taxon>Bacteria</taxon>
        <taxon>Bacillati</taxon>
        <taxon>Actinomycetota</taxon>
        <taxon>Actinomycetes</taxon>
        <taxon>Micrococcales</taxon>
        <taxon>Promicromonosporaceae</taxon>
        <taxon>Promicromonospora</taxon>
    </lineage>
</organism>
<dbReference type="HAMAP" id="MF_00068">
    <property type="entry name" value="MurQ"/>
    <property type="match status" value="1"/>
</dbReference>
<feature type="region of interest" description="Disordered" evidence="4">
    <location>
        <begin position="1"/>
        <end position="29"/>
    </location>
</feature>
<comment type="similarity">
    <text evidence="3">Belongs to the GCKR-like family. MurNAc-6-P etherase subfamily.</text>
</comment>
<evidence type="ECO:0000259" key="5">
    <source>
        <dbReference type="PROSITE" id="PS51464"/>
    </source>
</evidence>
<dbReference type="CDD" id="cd05007">
    <property type="entry name" value="SIS_Etherase"/>
    <property type="match status" value="1"/>
</dbReference>
<dbReference type="NCBIfam" id="NF009222">
    <property type="entry name" value="PRK12570.1"/>
    <property type="match status" value="1"/>
</dbReference>
<comment type="miscellaneous">
    <text evidence="3">A lyase-type mechanism (elimination/hydration) is suggested for the cleavage of the lactyl ether bond of MurNAc 6-phosphate, with the formation of an alpha,beta-unsaturated aldehyde intermediate with (E)-stereochemistry, followed by the syn addition of water to give product.</text>
</comment>
<proteinExistence type="inferred from homology"/>
<dbReference type="EC" id="4.2.1.126" evidence="3"/>
<comment type="catalytic activity">
    <reaction evidence="3">
        <text>N-acetyl-D-muramate 6-phosphate + H2O = N-acetyl-D-glucosamine 6-phosphate + (R)-lactate</text>
        <dbReference type="Rhea" id="RHEA:26410"/>
        <dbReference type="ChEBI" id="CHEBI:15377"/>
        <dbReference type="ChEBI" id="CHEBI:16004"/>
        <dbReference type="ChEBI" id="CHEBI:57513"/>
        <dbReference type="ChEBI" id="CHEBI:58722"/>
        <dbReference type="EC" id="4.2.1.126"/>
    </reaction>
</comment>
<dbReference type="InterPro" id="IPR005486">
    <property type="entry name" value="Glucokinase_regulatory_CS"/>
</dbReference>
<protein>
    <recommendedName>
        <fullName evidence="3">N-acetylmuramic acid 6-phosphate etherase</fullName>
        <shortName evidence="3">MurNAc-6-P etherase</shortName>
        <ecNumber evidence="3">4.2.1.126</ecNumber>
    </recommendedName>
    <alternativeName>
        <fullName evidence="3">N-acetylmuramic acid 6-phosphate hydrolase</fullName>
    </alternativeName>
    <alternativeName>
        <fullName evidence="3">N-acetylmuramic acid 6-phosphate lyase</fullName>
    </alternativeName>
</protein>
<feature type="domain" description="SIS" evidence="5">
    <location>
        <begin position="68"/>
        <end position="229"/>
    </location>
</feature>
<sequence length="321" mass="33135">MIAEAGFERHAQAAPRPVSPTEERNPRTRDIDVVSTAEMVRMITDEDAAVIAAVRAAHPRIVEAIDLAVEGIRAGGRVHYVGSGTSGRMGLLDAAELLPTYGVGEEMFVPHLAGGLNAFKKAAEGAEDDIEAGGALVSDVGPADIVFGIAASGGTPYVGGALDVGRARGARTVLLASNPFAALAPKADVPILVNTGPEAITGSTRMKAGTAQKMVLNTFSTAVMVRLGKTYSNLMVEVLATNAKLRQRLVRLLTQATNLESDVCANALAATDGDLRAALVMLVAGVDRSVATRALAVEPGRIGGPSVREALATLGIDPAQR</sequence>
<dbReference type="InterPro" id="IPR046348">
    <property type="entry name" value="SIS_dom_sf"/>
</dbReference>
<comment type="pathway">
    <text evidence="3">Amino-sugar metabolism; N-acetylmuramate degradation.</text>
</comment>
<dbReference type="RefSeq" id="WP_253873867.1">
    <property type="nucleotide sequence ID" value="NZ_BAABHM010000018.1"/>
</dbReference>
<dbReference type="SUPFAM" id="SSF53697">
    <property type="entry name" value="SIS domain"/>
    <property type="match status" value="1"/>
</dbReference>
<dbReference type="Pfam" id="PF22645">
    <property type="entry name" value="GKRP_SIS_N"/>
    <property type="match status" value="1"/>
</dbReference>
<comment type="subunit">
    <text evidence="3">Homodimer.</text>
</comment>
<feature type="compositionally biased region" description="Basic and acidic residues" evidence="4">
    <location>
        <begin position="1"/>
        <end position="11"/>
    </location>
</feature>
<accession>A0ABP8XVW3</accession>
<feature type="active site" evidence="3">
    <location>
        <position position="127"/>
    </location>
</feature>
<dbReference type="NCBIfam" id="TIGR00274">
    <property type="entry name" value="N-acetylmuramic acid 6-phosphate etherase"/>
    <property type="match status" value="1"/>
</dbReference>
<reference evidence="7" key="1">
    <citation type="journal article" date="2019" name="Int. J. Syst. Evol. Microbiol.">
        <title>The Global Catalogue of Microorganisms (GCM) 10K type strain sequencing project: providing services to taxonomists for standard genome sequencing and annotation.</title>
        <authorList>
            <consortium name="The Broad Institute Genomics Platform"/>
            <consortium name="The Broad Institute Genome Sequencing Center for Infectious Disease"/>
            <person name="Wu L."/>
            <person name="Ma J."/>
        </authorList>
    </citation>
    <scope>NUCLEOTIDE SEQUENCE [LARGE SCALE GENOMIC DNA]</scope>
    <source>
        <strain evidence="7">JCM 17975</strain>
    </source>
</reference>
<dbReference type="EMBL" id="BAABHM010000018">
    <property type="protein sequence ID" value="GAA4714006.1"/>
    <property type="molecule type" value="Genomic_DNA"/>
</dbReference>
<dbReference type="PROSITE" id="PS01272">
    <property type="entry name" value="GCKR"/>
    <property type="match status" value="1"/>
</dbReference>
<dbReference type="PANTHER" id="PTHR10088">
    <property type="entry name" value="GLUCOKINASE REGULATORY PROTEIN"/>
    <property type="match status" value="1"/>
</dbReference>
<dbReference type="Gene3D" id="3.40.50.10490">
    <property type="entry name" value="Glucose-6-phosphate isomerase like protein, domain 1"/>
    <property type="match status" value="1"/>
</dbReference>
<evidence type="ECO:0000313" key="6">
    <source>
        <dbReference type="EMBL" id="GAA4714006.1"/>
    </source>
</evidence>